<keyword evidence="2" id="KW-1185">Reference proteome</keyword>
<reference evidence="1 2" key="1">
    <citation type="submission" date="2024-02" db="EMBL/GenBank/DDBJ databases">
        <title>Deinococcus xinjiangensis NBRC 107630.</title>
        <authorList>
            <person name="Ichikawa N."/>
            <person name="Katano-Makiyama Y."/>
            <person name="Hidaka K."/>
        </authorList>
    </citation>
    <scope>NUCLEOTIDE SEQUENCE [LARGE SCALE GENOMIC DNA]</scope>
    <source>
        <strain evidence="1 2">NBRC 107630</strain>
    </source>
</reference>
<protein>
    <submittedName>
        <fullName evidence="1">Uncharacterized protein</fullName>
    </submittedName>
</protein>
<proteinExistence type="predicted"/>
<dbReference type="RefSeq" id="WP_353540462.1">
    <property type="nucleotide sequence ID" value="NZ_BAABRN010000001.1"/>
</dbReference>
<evidence type="ECO:0000313" key="2">
    <source>
        <dbReference type="Proteomes" id="UP001458946"/>
    </source>
</evidence>
<comment type="caution">
    <text evidence="1">The sequence shown here is derived from an EMBL/GenBank/DDBJ whole genome shotgun (WGS) entry which is preliminary data.</text>
</comment>
<accession>A0ABP9V5C3</accession>
<dbReference type="EMBL" id="BAABRN010000001">
    <property type="protein sequence ID" value="GAA5500477.1"/>
    <property type="molecule type" value="Genomic_DNA"/>
</dbReference>
<name>A0ABP9V5C3_9DEIO</name>
<gene>
    <name evidence="1" type="ORF">Dxin01_00198</name>
</gene>
<evidence type="ECO:0000313" key="1">
    <source>
        <dbReference type="EMBL" id="GAA5500477.1"/>
    </source>
</evidence>
<organism evidence="1 2">
    <name type="scientific">Deinococcus xinjiangensis</name>
    <dbReference type="NCBI Taxonomy" id="457454"/>
    <lineage>
        <taxon>Bacteria</taxon>
        <taxon>Thermotogati</taxon>
        <taxon>Deinococcota</taxon>
        <taxon>Deinococci</taxon>
        <taxon>Deinococcales</taxon>
        <taxon>Deinococcaceae</taxon>
        <taxon>Deinococcus</taxon>
    </lineage>
</organism>
<sequence>MKVNYGGVELNFSELNEHVMVAQTDLWGTVTVVTQGDWVTWNAQSWIGHGRDLDGAWLDWMDQRREDAEFQNLDL</sequence>
<dbReference type="Proteomes" id="UP001458946">
    <property type="component" value="Unassembled WGS sequence"/>
</dbReference>